<feature type="signal peptide" evidence="1">
    <location>
        <begin position="1"/>
        <end position="21"/>
    </location>
</feature>
<dbReference type="Proteomes" id="UP001066276">
    <property type="component" value="Chromosome 10"/>
</dbReference>
<sequence>MESSGLGFLLALASIGLLAESNPRGRKELDADTNGMQDGYFMDTSGGWRINNNEAPLGDWGDYVYLSGATNLVAYSISESHVIKYLPTFDQLLQIEMLFKIYDEVTMFELVELAPNSTENRCRDCCTPTPYDSQLPIMRREEGNWTIDHRASSSIWKEVVASDTEVNKTSPMRKSPHHAMDRCSHCCLLSVVQKVKRLHANGS</sequence>
<dbReference type="EMBL" id="JANPWB010000014">
    <property type="protein sequence ID" value="KAJ1098761.1"/>
    <property type="molecule type" value="Genomic_DNA"/>
</dbReference>
<reference evidence="2" key="1">
    <citation type="journal article" date="2022" name="bioRxiv">
        <title>Sequencing and chromosome-scale assembly of the giantPleurodeles waltlgenome.</title>
        <authorList>
            <person name="Brown T."/>
            <person name="Elewa A."/>
            <person name="Iarovenko S."/>
            <person name="Subramanian E."/>
            <person name="Araus A.J."/>
            <person name="Petzold A."/>
            <person name="Susuki M."/>
            <person name="Suzuki K.-i.T."/>
            <person name="Hayashi T."/>
            <person name="Toyoda A."/>
            <person name="Oliveira C."/>
            <person name="Osipova E."/>
            <person name="Leigh N.D."/>
            <person name="Simon A."/>
            <person name="Yun M.H."/>
        </authorList>
    </citation>
    <scope>NUCLEOTIDE SEQUENCE</scope>
    <source>
        <strain evidence="2">20211129_DDA</strain>
        <tissue evidence="2">Liver</tissue>
    </source>
</reference>
<dbReference type="AlphaFoldDB" id="A0AAV7M4Q9"/>
<evidence type="ECO:0000313" key="2">
    <source>
        <dbReference type="EMBL" id="KAJ1098761.1"/>
    </source>
</evidence>
<keyword evidence="3" id="KW-1185">Reference proteome</keyword>
<evidence type="ECO:0000313" key="3">
    <source>
        <dbReference type="Proteomes" id="UP001066276"/>
    </source>
</evidence>
<feature type="chain" id="PRO_5043417550" evidence="1">
    <location>
        <begin position="22"/>
        <end position="203"/>
    </location>
</feature>
<proteinExistence type="predicted"/>
<accession>A0AAV7M4Q9</accession>
<gene>
    <name evidence="2" type="ORF">NDU88_003868</name>
</gene>
<evidence type="ECO:0000256" key="1">
    <source>
        <dbReference type="SAM" id="SignalP"/>
    </source>
</evidence>
<protein>
    <submittedName>
        <fullName evidence="2">Uncharacterized protein</fullName>
    </submittedName>
</protein>
<organism evidence="2 3">
    <name type="scientific">Pleurodeles waltl</name>
    <name type="common">Iberian ribbed newt</name>
    <dbReference type="NCBI Taxonomy" id="8319"/>
    <lineage>
        <taxon>Eukaryota</taxon>
        <taxon>Metazoa</taxon>
        <taxon>Chordata</taxon>
        <taxon>Craniata</taxon>
        <taxon>Vertebrata</taxon>
        <taxon>Euteleostomi</taxon>
        <taxon>Amphibia</taxon>
        <taxon>Batrachia</taxon>
        <taxon>Caudata</taxon>
        <taxon>Salamandroidea</taxon>
        <taxon>Salamandridae</taxon>
        <taxon>Pleurodelinae</taxon>
        <taxon>Pleurodeles</taxon>
    </lineage>
</organism>
<keyword evidence="1" id="KW-0732">Signal</keyword>
<name>A0AAV7M4Q9_PLEWA</name>
<comment type="caution">
    <text evidence="2">The sequence shown here is derived from an EMBL/GenBank/DDBJ whole genome shotgun (WGS) entry which is preliminary data.</text>
</comment>